<feature type="domain" description="CarD-like/TRCF RNAP-interacting" evidence="1">
    <location>
        <begin position="1"/>
        <end position="111"/>
    </location>
</feature>
<dbReference type="GO" id="GO:0009303">
    <property type="term" value="P:rRNA transcription"/>
    <property type="evidence" value="ECO:0007669"/>
    <property type="project" value="TreeGrafter"/>
</dbReference>
<name>A0A2T6B849_9BACL</name>
<dbReference type="PANTHER" id="PTHR38447">
    <property type="entry name" value="TRANSCRIPTION FACTOR YDEB-RELATED"/>
    <property type="match status" value="1"/>
</dbReference>
<evidence type="ECO:0000313" key="3">
    <source>
        <dbReference type="Proteomes" id="UP000244240"/>
    </source>
</evidence>
<dbReference type="InterPro" id="IPR052531">
    <property type="entry name" value="CarD-like_regulator"/>
</dbReference>
<dbReference type="Pfam" id="PF21095">
    <property type="entry name" value="CarD_C"/>
    <property type="match status" value="1"/>
</dbReference>
<comment type="caution">
    <text evidence="2">The sequence shown here is derived from an EMBL/GenBank/DDBJ whole genome shotgun (WGS) entry which is preliminary data.</text>
</comment>
<organism evidence="2 3">
    <name type="scientific">Melghirimyces profundicolus</name>
    <dbReference type="NCBI Taxonomy" id="1242148"/>
    <lineage>
        <taxon>Bacteria</taxon>
        <taxon>Bacillati</taxon>
        <taxon>Bacillota</taxon>
        <taxon>Bacilli</taxon>
        <taxon>Bacillales</taxon>
        <taxon>Thermoactinomycetaceae</taxon>
        <taxon>Melghirimyces</taxon>
    </lineage>
</organism>
<dbReference type="SMART" id="SM01058">
    <property type="entry name" value="CarD_TRCF"/>
    <property type="match status" value="1"/>
</dbReference>
<evidence type="ECO:0000259" key="1">
    <source>
        <dbReference type="SMART" id="SM01058"/>
    </source>
</evidence>
<evidence type="ECO:0000313" key="2">
    <source>
        <dbReference type="EMBL" id="PTX52202.1"/>
    </source>
</evidence>
<dbReference type="Gene3D" id="1.20.58.1290">
    <property type="entry name" value="CarD-like, C-terminal domain"/>
    <property type="match status" value="1"/>
</dbReference>
<sequence length="161" mass="18250">MFKVGDKVVYPLFGAGVIEAIEEKEILGEKQLYYILKMSLGKMEMMIPSVKMEQSGVRQVVDEETMEEVLDLLHDGESDSTIAWNQRYRINMDKMKSGDIYKGSEVIRDLIRINKQKPLGTGEKKMLDDAMQIMVSELALVKGIGEKEALDLLNQVVYQGT</sequence>
<dbReference type="InterPro" id="IPR042215">
    <property type="entry name" value="CarD-like_C"/>
</dbReference>
<protein>
    <submittedName>
        <fullName evidence="2">CarD family transcriptional regulator</fullName>
    </submittedName>
</protein>
<dbReference type="EMBL" id="QBKR01000031">
    <property type="protein sequence ID" value="PTX52202.1"/>
    <property type="molecule type" value="Genomic_DNA"/>
</dbReference>
<gene>
    <name evidence="2" type="ORF">C8P63_13118</name>
</gene>
<dbReference type="AlphaFoldDB" id="A0A2T6B849"/>
<dbReference type="InterPro" id="IPR003711">
    <property type="entry name" value="CarD-like/TRCF_RID"/>
</dbReference>
<keyword evidence="3" id="KW-1185">Reference proteome</keyword>
<dbReference type="Pfam" id="PF02559">
    <property type="entry name" value="CarD_TRCF_RID"/>
    <property type="match status" value="1"/>
</dbReference>
<dbReference type="InterPro" id="IPR048792">
    <property type="entry name" value="CarD_C"/>
</dbReference>
<dbReference type="InterPro" id="IPR036101">
    <property type="entry name" value="CarD-like/TRCF_RID_sf"/>
</dbReference>
<dbReference type="Gene3D" id="2.40.10.170">
    <property type="match status" value="1"/>
</dbReference>
<dbReference type="Proteomes" id="UP000244240">
    <property type="component" value="Unassembled WGS sequence"/>
</dbReference>
<reference evidence="2 3" key="1">
    <citation type="submission" date="2018-04" db="EMBL/GenBank/DDBJ databases">
        <title>Genomic Encyclopedia of Archaeal and Bacterial Type Strains, Phase II (KMG-II): from individual species to whole genera.</title>
        <authorList>
            <person name="Goeker M."/>
        </authorList>
    </citation>
    <scope>NUCLEOTIDE SEQUENCE [LARGE SCALE GENOMIC DNA]</scope>
    <source>
        <strain evidence="2 3">DSM 45787</strain>
    </source>
</reference>
<dbReference type="RefSeq" id="WP_108025959.1">
    <property type="nucleotide sequence ID" value="NZ_QBKR01000031.1"/>
</dbReference>
<dbReference type="PANTHER" id="PTHR38447:SF1">
    <property type="entry name" value="RNA POLYMERASE-BINDING TRANSCRIPTION FACTOR CARD"/>
    <property type="match status" value="1"/>
</dbReference>
<dbReference type="SUPFAM" id="SSF141259">
    <property type="entry name" value="CarD-like"/>
    <property type="match status" value="1"/>
</dbReference>
<accession>A0A2T6B849</accession>
<proteinExistence type="predicted"/>
<dbReference type="OrthoDB" id="9786074at2"/>